<reference evidence="1 2" key="1">
    <citation type="submission" date="2019-03" db="EMBL/GenBank/DDBJ databases">
        <title>Genomic Encyclopedia of Type Strains, Phase IV (KMG-IV): sequencing the most valuable type-strain genomes for metagenomic binning, comparative biology and taxonomic classification.</title>
        <authorList>
            <person name="Goeker M."/>
        </authorList>
    </citation>
    <scope>NUCLEOTIDE SEQUENCE [LARGE SCALE GENOMIC DNA]</scope>
    <source>
        <strain evidence="1 2">DSM 18063</strain>
    </source>
</reference>
<dbReference type="OrthoDB" id="7585928at2"/>
<comment type="caution">
    <text evidence="1">The sequence shown here is derived from an EMBL/GenBank/DDBJ whole genome shotgun (WGS) entry which is preliminary data.</text>
</comment>
<evidence type="ECO:0000313" key="1">
    <source>
        <dbReference type="EMBL" id="TCP44135.1"/>
    </source>
</evidence>
<sequence length="87" mass="8875">MPILTEGDIARIDGAASVEEAETLVAFLEGAAGRRVDLAAASHLHTAVLQVLMAYRPPATALPGDPDLNALLAPVLAGDDPTMTDAA</sequence>
<gene>
    <name evidence="1" type="ORF">EV662_101222</name>
</gene>
<dbReference type="AlphaFoldDB" id="A0A4R2QBA4"/>
<dbReference type="EMBL" id="SLXP01000001">
    <property type="protein sequence ID" value="TCP44135.1"/>
    <property type="molecule type" value="Genomic_DNA"/>
</dbReference>
<keyword evidence="2" id="KW-1185">Reference proteome</keyword>
<organism evidence="1 2">
    <name type="scientific">Rhodovulum marinum</name>
    <dbReference type="NCBI Taxonomy" id="320662"/>
    <lineage>
        <taxon>Bacteria</taxon>
        <taxon>Pseudomonadati</taxon>
        <taxon>Pseudomonadota</taxon>
        <taxon>Alphaproteobacteria</taxon>
        <taxon>Rhodobacterales</taxon>
        <taxon>Paracoccaceae</taxon>
        <taxon>Rhodovulum</taxon>
    </lineage>
</organism>
<protein>
    <submittedName>
        <fullName evidence="1">Uncharacterized protein</fullName>
    </submittedName>
</protein>
<dbReference type="RefSeq" id="WP_132460280.1">
    <property type="nucleotide sequence ID" value="NZ_SLXP01000001.1"/>
</dbReference>
<evidence type="ECO:0000313" key="2">
    <source>
        <dbReference type="Proteomes" id="UP000294835"/>
    </source>
</evidence>
<dbReference type="Proteomes" id="UP000294835">
    <property type="component" value="Unassembled WGS sequence"/>
</dbReference>
<name>A0A4R2QBA4_9RHOB</name>
<accession>A0A4R2QBA4</accession>
<proteinExistence type="predicted"/>